<dbReference type="PANTHER" id="PTHR47272">
    <property type="entry name" value="DDE_TNP_1_7 DOMAIN-CONTAINING PROTEIN"/>
    <property type="match status" value="1"/>
</dbReference>
<dbReference type="InterPro" id="IPR029526">
    <property type="entry name" value="PGBD"/>
</dbReference>
<evidence type="ECO:0000259" key="2">
    <source>
        <dbReference type="Pfam" id="PF13843"/>
    </source>
</evidence>
<gene>
    <name evidence="3" type="ORF">PAPOLLO_LOCUS2729</name>
</gene>
<dbReference type="PANTHER" id="PTHR47272:SF1">
    <property type="entry name" value="PIGGYBAC TRANSPOSABLE ELEMENT-DERIVED PROTEIN 3-LIKE"/>
    <property type="match status" value="1"/>
</dbReference>
<accession>A0A8S3W690</accession>
<dbReference type="AlphaFoldDB" id="A0A8S3W690"/>
<feature type="domain" description="PiggyBac transposable element-derived protein" evidence="2">
    <location>
        <begin position="143"/>
        <end position="267"/>
    </location>
</feature>
<feature type="region of interest" description="Disordered" evidence="1">
    <location>
        <begin position="84"/>
        <end position="103"/>
    </location>
</feature>
<organism evidence="3 4">
    <name type="scientific">Parnassius apollo</name>
    <name type="common">Apollo butterfly</name>
    <name type="synonym">Papilio apollo</name>
    <dbReference type="NCBI Taxonomy" id="110799"/>
    <lineage>
        <taxon>Eukaryota</taxon>
        <taxon>Metazoa</taxon>
        <taxon>Ecdysozoa</taxon>
        <taxon>Arthropoda</taxon>
        <taxon>Hexapoda</taxon>
        <taxon>Insecta</taxon>
        <taxon>Pterygota</taxon>
        <taxon>Neoptera</taxon>
        <taxon>Endopterygota</taxon>
        <taxon>Lepidoptera</taxon>
        <taxon>Glossata</taxon>
        <taxon>Ditrysia</taxon>
        <taxon>Papilionoidea</taxon>
        <taxon>Papilionidae</taxon>
        <taxon>Parnassiinae</taxon>
        <taxon>Parnassini</taxon>
        <taxon>Parnassius</taxon>
        <taxon>Parnassius</taxon>
    </lineage>
</organism>
<sequence>MSSRIPCSVPRLPILSSDDLESILEQWQYSEDSLDFSDDDDVADPSYVLEVNEQNLRQESDEEPEVPYLGDQDDNILITNSEANTSASAQPCKTSSEIGTTPRSTCVPKTSIIWKTKNLDLNEDQMRFRGSSKLPNETLELKTPYHVFSYLFTDDIVVLIRDETNLYNVQKDADKSINVTSQEIREFVGITHFMSIVHLPNVRMYWSEKYGYAHIREKMPLKRFEFLRQVLHFNDNSKMLPYGQPNSDSLYKIRPIIQKLNRNFGKVPLQ</sequence>
<name>A0A8S3W690_PARAO</name>
<dbReference type="Pfam" id="PF13843">
    <property type="entry name" value="DDE_Tnp_1_7"/>
    <property type="match status" value="1"/>
</dbReference>
<dbReference type="Proteomes" id="UP000691718">
    <property type="component" value="Unassembled WGS sequence"/>
</dbReference>
<proteinExistence type="predicted"/>
<keyword evidence="4" id="KW-1185">Reference proteome</keyword>
<evidence type="ECO:0000313" key="3">
    <source>
        <dbReference type="EMBL" id="CAG4943696.1"/>
    </source>
</evidence>
<dbReference type="OrthoDB" id="122438at2759"/>
<reference evidence="3" key="1">
    <citation type="submission" date="2021-04" db="EMBL/GenBank/DDBJ databases">
        <authorList>
            <person name="Tunstrom K."/>
        </authorList>
    </citation>
    <scope>NUCLEOTIDE SEQUENCE</scope>
</reference>
<evidence type="ECO:0000313" key="4">
    <source>
        <dbReference type="Proteomes" id="UP000691718"/>
    </source>
</evidence>
<dbReference type="EMBL" id="CAJQZP010000178">
    <property type="protein sequence ID" value="CAG4943696.1"/>
    <property type="molecule type" value="Genomic_DNA"/>
</dbReference>
<evidence type="ECO:0000256" key="1">
    <source>
        <dbReference type="SAM" id="MobiDB-lite"/>
    </source>
</evidence>
<comment type="caution">
    <text evidence="3">The sequence shown here is derived from an EMBL/GenBank/DDBJ whole genome shotgun (WGS) entry which is preliminary data.</text>
</comment>
<protein>
    <submittedName>
        <fullName evidence="3">(apollo) hypothetical protein</fullName>
    </submittedName>
</protein>